<dbReference type="PANTHER" id="PTHR10984">
    <property type="entry name" value="ENDOPLASMIC RETICULUM-GOLGI INTERMEDIATE COMPARTMENT PROTEIN"/>
    <property type="match status" value="1"/>
</dbReference>
<dbReference type="AlphaFoldDB" id="A0AAV1HSY7"/>
<dbReference type="GO" id="GO:0016020">
    <property type="term" value="C:membrane"/>
    <property type="evidence" value="ECO:0007669"/>
    <property type="project" value="UniProtKB-SubCell"/>
</dbReference>
<evidence type="ECO:0000256" key="3">
    <source>
        <dbReference type="ARBA" id="ARBA00022692"/>
    </source>
</evidence>
<evidence type="ECO:0000256" key="1">
    <source>
        <dbReference type="ARBA" id="ARBA00004141"/>
    </source>
</evidence>
<dbReference type="GO" id="GO:0005783">
    <property type="term" value="C:endoplasmic reticulum"/>
    <property type="evidence" value="ECO:0007669"/>
    <property type="project" value="TreeGrafter"/>
</dbReference>
<gene>
    <name evidence="9" type="ORF">CVIRNUC_000938</name>
</gene>
<comment type="similarity">
    <text evidence="2">Belongs to the ERGIC family.</text>
</comment>
<evidence type="ECO:0000256" key="5">
    <source>
        <dbReference type="ARBA" id="ARBA00023136"/>
    </source>
</evidence>
<evidence type="ECO:0000259" key="7">
    <source>
        <dbReference type="Pfam" id="PF07970"/>
    </source>
</evidence>
<dbReference type="InterPro" id="IPR045888">
    <property type="entry name" value="Erv"/>
</dbReference>
<dbReference type="InterPro" id="IPR039542">
    <property type="entry name" value="Erv_N"/>
</dbReference>
<keyword evidence="10" id="KW-1185">Reference proteome</keyword>
<comment type="subcellular location">
    <subcellularLocation>
        <location evidence="1">Membrane</location>
        <topology evidence="1">Multi-pass membrane protein</topology>
    </subcellularLocation>
</comment>
<feature type="domain" description="Endoplasmic reticulum vesicle transporter N-terminal" evidence="8">
    <location>
        <begin position="7"/>
        <end position="94"/>
    </location>
</feature>
<dbReference type="GO" id="GO:0030134">
    <property type="term" value="C:COPII-coated ER to Golgi transport vesicle"/>
    <property type="evidence" value="ECO:0007669"/>
    <property type="project" value="TreeGrafter"/>
</dbReference>
<dbReference type="Proteomes" id="UP001314263">
    <property type="component" value="Unassembled WGS sequence"/>
</dbReference>
<evidence type="ECO:0000313" key="10">
    <source>
        <dbReference type="Proteomes" id="UP001314263"/>
    </source>
</evidence>
<name>A0AAV1HSY7_9CHLO</name>
<dbReference type="Pfam" id="PF07970">
    <property type="entry name" value="COPIIcoated_ERV"/>
    <property type="match status" value="1"/>
</dbReference>
<feature type="transmembrane region" description="Helical" evidence="6">
    <location>
        <begin position="20"/>
        <end position="41"/>
    </location>
</feature>
<feature type="domain" description="Endoplasmic reticulum vesicle transporter C-terminal" evidence="7">
    <location>
        <begin position="138"/>
        <end position="334"/>
    </location>
</feature>
<accession>A0AAV1HSY7</accession>
<organism evidence="9 10">
    <name type="scientific">Coccomyxa viridis</name>
    <dbReference type="NCBI Taxonomy" id="1274662"/>
    <lineage>
        <taxon>Eukaryota</taxon>
        <taxon>Viridiplantae</taxon>
        <taxon>Chlorophyta</taxon>
        <taxon>core chlorophytes</taxon>
        <taxon>Trebouxiophyceae</taxon>
        <taxon>Trebouxiophyceae incertae sedis</taxon>
        <taxon>Coccomyxaceae</taxon>
        <taxon>Coccomyxa</taxon>
    </lineage>
</organism>
<evidence type="ECO:0000256" key="6">
    <source>
        <dbReference type="SAM" id="Phobius"/>
    </source>
</evidence>
<keyword evidence="4 6" id="KW-1133">Transmembrane helix</keyword>
<evidence type="ECO:0000256" key="4">
    <source>
        <dbReference type="ARBA" id="ARBA00022989"/>
    </source>
</evidence>
<comment type="caution">
    <text evidence="9">The sequence shown here is derived from an EMBL/GenBank/DDBJ whole genome shotgun (WGS) entry which is preliminary data.</text>
</comment>
<sequence length="347" mass="38766">MKLKSFSRLSAYARAESHLVQQTAFGAAVTLTGILVAVLLFSNEVAEYMKPFSLQTMSVDTSRTHYIRLNFNLTYPALPCQVLSLDAADTTGEHAATSSLASNGEIHKIRLNLEGQRIGLGEYIGPQRYGFMLSKPREEYDVNKAMDAHEGCNIYGWLDLQRVAGNLRISVHIEDFFQLAKTQEAIAQALQSQLAAADGFMHPVQLRADTTGINSSHIIHRVSFGPMYPGQVNPLDGFRRIVEKESGTFKYFLKIVPTEYINLKRKRTKTHQYSVTEYDTVVHKGEMQMPSVLFIYDLSPISVTITETRKSFAHLLVRVCAVVGGVFAVTGMLDRWMHNLITALVTA</sequence>
<dbReference type="Pfam" id="PF13850">
    <property type="entry name" value="ERGIC_N"/>
    <property type="match status" value="1"/>
</dbReference>
<protein>
    <submittedName>
        <fullName evidence="9">Uncharacterized protein</fullName>
    </submittedName>
</protein>
<dbReference type="InterPro" id="IPR012936">
    <property type="entry name" value="Erv_C"/>
</dbReference>
<feature type="transmembrane region" description="Helical" evidence="6">
    <location>
        <begin position="315"/>
        <end position="333"/>
    </location>
</feature>
<dbReference type="EMBL" id="CAUYUE010000001">
    <property type="protein sequence ID" value="CAK0737592.1"/>
    <property type="molecule type" value="Genomic_DNA"/>
</dbReference>
<keyword evidence="3 6" id="KW-0812">Transmembrane</keyword>
<evidence type="ECO:0000313" key="9">
    <source>
        <dbReference type="EMBL" id="CAK0737592.1"/>
    </source>
</evidence>
<proteinExistence type="inferred from homology"/>
<evidence type="ECO:0000259" key="8">
    <source>
        <dbReference type="Pfam" id="PF13850"/>
    </source>
</evidence>
<evidence type="ECO:0000256" key="2">
    <source>
        <dbReference type="ARBA" id="ARBA00005648"/>
    </source>
</evidence>
<dbReference type="PANTHER" id="PTHR10984:SF25">
    <property type="entry name" value="ENDOPLASMIC RETICULUM-GOLGI INTERMEDIATE COMPARTMENT PROTEIN 3"/>
    <property type="match status" value="1"/>
</dbReference>
<keyword evidence="5 6" id="KW-0472">Membrane</keyword>
<reference evidence="9 10" key="1">
    <citation type="submission" date="2023-10" db="EMBL/GenBank/DDBJ databases">
        <authorList>
            <person name="Maclean D."/>
            <person name="Macfadyen A."/>
        </authorList>
    </citation>
    <scope>NUCLEOTIDE SEQUENCE [LARGE SCALE GENOMIC DNA]</scope>
</reference>